<dbReference type="InterPro" id="IPR027417">
    <property type="entry name" value="P-loop_NTPase"/>
</dbReference>
<dbReference type="EMBL" id="FUZU01000004">
    <property type="protein sequence ID" value="SKC87813.1"/>
    <property type="molecule type" value="Genomic_DNA"/>
</dbReference>
<dbReference type="Proteomes" id="UP000190961">
    <property type="component" value="Unassembled WGS sequence"/>
</dbReference>
<dbReference type="InterPro" id="IPR000330">
    <property type="entry name" value="SNF2_N"/>
</dbReference>
<evidence type="ECO:0000259" key="3">
    <source>
        <dbReference type="PROSITE" id="PS51194"/>
    </source>
</evidence>
<dbReference type="GO" id="GO:0015616">
    <property type="term" value="F:DNA translocase activity"/>
    <property type="evidence" value="ECO:0007669"/>
    <property type="project" value="TreeGrafter"/>
</dbReference>
<dbReference type="InterPro" id="IPR049730">
    <property type="entry name" value="SNF2/RAD54-like_C"/>
</dbReference>
<dbReference type="PANTHER" id="PTHR45629">
    <property type="entry name" value="SNF2/RAD54 FAMILY MEMBER"/>
    <property type="match status" value="1"/>
</dbReference>
<reference evidence="4 5" key="1">
    <citation type="submission" date="2017-02" db="EMBL/GenBank/DDBJ databases">
        <authorList>
            <person name="Peterson S.W."/>
        </authorList>
    </citation>
    <scope>NUCLEOTIDE SEQUENCE [LARGE SCALE GENOMIC DNA]</scope>
    <source>
        <strain evidence="4 5">DSM 25262</strain>
    </source>
</reference>
<keyword evidence="4" id="KW-0547">Nucleotide-binding</keyword>
<organism evidence="4 5">
    <name type="scientific">Ohtaekwangia koreensis</name>
    <dbReference type="NCBI Taxonomy" id="688867"/>
    <lineage>
        <taxon>Bacteria</taxon>
        <taxon>Pseudomonadati</taxon>
        <taxon>Bacteroidota</taxon>
        <taxon>Cytophagia</taxon>
        <taxon>Cytophagales</taxon>
        <taxon>Fulvivirgaceae</taxon>
        <taxon>Ohtaekwangia</taxon>
    </lineage>
</organism>
<dbReference type="Pfam" id="PF00271">
    <property type="entry name" value="Helicase_C"/>
    <property type="match status" value="1"/>
</dbReference>
<dbReference type="PROSITE" id="PS51192">
    <property type="entry name" value="HELICASE_ATP_BIND_1"/>
    <property type="match status" value="1"/>
</dbReference>
<keyword evidence="5" id="KW-1185">Reference proteome</keyword>
<keyword evidence="1" id="KW-0378">Hydrolase</keyword>
<protein>
    <submittedName>
        <fullName evidence="4">Superfamily II DNA or RNA helicase, SNF2 family</fullName>
    </submittedName>
</protein>
<dbReference type="InterPro" id="IPR001650">
    <property type="entry name" value="Helicase_C-like"/>
</dbReference>
<keyword evidence="4" id="KW-0347">Helicase</keyword>
<dbReference type="InterPro" id="IPR050496">
    <property type="entry name" value="SNF2_RAD54_helicase_repair"/>
</dbReference>
<dbReference type="Gene3D" id="3.40.50.300">
    <property type="entry name" value="P-loop containing nucleotide triphosphate hydrolases"/>
    <property type="match status" value="1"/>
</dbReference>
<name>A0A1T5MIC0_9BACT</name>
<dbReference type="InterPro" id="IPR038718">
    <property type="entry name" value="SNF2-like_sf"/>
</dbReference>
<evidence type="ECO:0000259" key="2">
    <source>
        <dbReference type="PROSITE" id="PS51192"/>
    </source>
</evidence>
<dbReference type="GO" id="GO:0016787">
    <property type="term" value="F:hydrolase activity"/>
    <property type="evidence" value="ECO:0007669"/>
    <property type="project" value="UniProtKB-KW"/>
</dbReference>
<dbReference type="SMART" id="SM00490">
    <property type="entry name" value="HELICc"/>
    <property type="match status" value="1"/>
</dbReference>
<dbReference type="PROSITE" id="PS51194">
    <property type="entry name" value="HELICASE_CTER"/>
    <property type="match status" value="1"/>
</dbReference>
<dbReference type="InterPro" id="IPR014001">
    <property type="entry name" value="Helicase_ATP-bd"/>
</dbReference>
<proteinExistence type="predicted"/>
<dbReference type="PANTHER" id="PTHR45629:SF7">
    <property type="entry name" value="DNA EXCISION REPAIR PROTEIN ERCC-6-RELATED"/>
    <property type="match status" value="1"/>
</dbReference>
<dbReference type="STRING" id="688867.SAMN05660236_5518"/>
<accession>A0A1T5MIC0</accession>
<gene>
    <name evidence="4" type="ORF">SAMN05660236_5518</name>
</gene>
<dbReference type="GO" id="GO:0005524">
    <property type="term" value="F:ATP binding"/>
    <property type="evidence" value="ECO:0007669"/>
    <property type="project" value="InterPro"/>
</dbReference>
<keyword evidence="4" id="KW-0067">ATP-binding</keyword>
<dbReference type="CDD" id="cd18793">
    <property type="entry name" value="SF2_C_SNF"/>
    <property type="match status" value="1"/>
</dbReference>
<dbReference type="Pfam" id="PF00176">
    <property type="entry name" value="SNF2-rel_dom"/>
    <property type="match status" value="1"/>
</dbReference>
<evidence type="ECO:0000313" key="5">
    <source>
        <dbReference type="Proteomes" id="UP000190961"/>
    </source>
</evidence>
<feature type="domain" description="Helicase ATP-binding" evidence="2">
    <location>
        <begin position="530"/>
        <end position="689"/>
    </location>
</feature>
<feature type="domain" description="Helicase C-terminal" evidence="3">
    <location>
        <begin position="815"/>
        <end position="967"/>
    </location>
</feature>
<dbReference type="AlphaFoldDB" id="A0A1T5MIC0"/>
<dbReference type="RefSeq" id="WP_079689969.1">
    <property type="nucleotide sequence ID" value="NZ_FUZU01000004.1"/>
</dbReference>
<evidence type="ECO:0000313" key="4">
    <source>
        <dbReference type="EMBL" id="SKC87813.1"/>
    </source>
</evidence>
<dbReference type="Pfam" id="PF08455">
    <property type="entry name" value="SNF2_assoc"/>
    <property type="match status" value="1"/>
</dbReference>
<evidence type="ECO:0000256" key="1">
    <source>
        <dbReference type="ARBA" id="ARBA00022801"/>
    </source>
</evidence>
<dbReference type="InterPro" id="IPR013663">
    <property type="entry name" value="Helicase_SWF/SNF/SWI_bac"/>
</dbReference>
<dbReference type="SUPFAM" id="SSF52540">
    <property type="entry name" value="P-loop containing nucleoside triphosphate hydrolases"/>
    <property type="match status" value="2"/>
</dbReference>
<dbReference type="GO" id="GO:0004386">
    <property type="term" value="F:helicase activity"/>
    <property type="evidence" value="ECO:0007669"/>
    <property type="project" value="UniProtKB-KW"/>
</dbReference>
<dbReference type="Gene3D" id="3.40.50.10810">
    <property type="entry name" value="Tandem AAA-ATPase domain"/>
    <property type="match status" value="1"/>
</dbReference>
<dbReference type="SMART" id="SM00487">
    <property type="entry name" value="DEXDc"/>
    <property type="match status" value="1"/>
</dbReference>
<dbReference type="OrthoDB" id="9760715at2"/>
<sequence length="984" mass="113331">MAYPPFENAVSVDGFVRVEKTGKESLYKYQLPEASSSSEDDTKKIAIVIGKHKYYSLFSVQLIAYPQHENGLIKGPIKFVNPIHHVWNNNYPDDLKFYLAVIKFQTLYEKSPQDIESLKALVRNPLRYDFYLHDHSLSEKVTPRSITPVTISTEAAKVNVIVDRTETFYTIKCELVIGKTVYSFERCTLRFDYFIVCENQWFLCENIDTLHVIAYFKECDGSLTLSYDTFPNFQHDVLSRIEMHTSVEYLYHKKATASQIKKSGIGQSTERIIYLSDLDNFVTINPVIRYGNTEVPILTKKQIYIHDTDGNQISVSRNAAMEDDFIALLIRQSPDFAEQLTNPLLYFYVHKKKFIKEDWFLPVFEDWRKHNITILGFNQLQGNKLNPHKAKITVLVSSGINWFNADVKVDFGKDRASLKELYKSAKNKSKYIQLDDGTLGIIPEEWLRKFAAYFQAGAVSEENTIHIHKGNYAILSTLYDEHELQGDVKEEIKYFKSQLEKRTDIKPVAIPKKLAAQLRPYQHEGLSWLNFLDDYALGGCLADDMGLGKSIQIIAFILLLKEKQKMHCHLLVVPTTLLYTWLEEFRKFAPNLSILVHHGNSRARHTSRFHQHDVVITSYGTLVTDVTFLREYFFDYIFLDESQNIKNPSSQRYKAARLLKSRNKIIISGTPFENNAFDLYAQFSFACPGLLGTKQHFRDQYAIPIGKFKSKRNSLALQAKIKPFILRRTKQEVAKDLPEKTEMVLYCEMALAQRMVYEAHEKEFRDFIAASQDDELAKKGIHILKWLTKLRQICNSPVLVDESTSPEGSSTKIEILMERIINLSGQHKILVFSQFVSMLDLIKERLSNENIGYTYLTGSTQKRERVVDQFQNDPDARVFLISLKAGGTGLNLTAAEYVFLVDPWWNPAIENQAIDRIYRIGQQKNVVAVRLICKDTIEEKIMILQETKTKLASDLLNTGESPFRSFSKNDFLALANSSTREMAD</sequence>